<protein>
    <submittedName>
        <fullName evidence="1">Uncharacterized protein</fullName>
    </submittedName>
</protein>
<comment type="caution">
    <text evidence="1">The sequence shown here is derived from an EMBL/GenBank/DDBJ whole genome shotgun (WGS) entry which is preliminary data.</text>
</comment>
<reference evidence="1 2" key="1">
    <citation type="submission" date="2021-06" db="EMBL/GenBank/DDBJ databases">
        <title>Enterococcus alishanensis sp. nov., a novel lactic acid bacterium isolated from fresh coffee beans.</title>
        <authorList>
            <person name="Chen Y.-S."/>
        </authorList>
    </citation>
    <scope>NUCLEOTIDE SEQUENCE [LARGE SCALE GENOMIC DNA]</scope>
    <source>
        <strain evidence="1 2">ALS3</strain>
    </source>
</reference>
<proteinExistence type="predicted"/>
<dbReference type="Proteomes" id="UP000774130">
    <property type="component" value="Unassembled WGS sequence"/>
</dbReference>
<evidence type="ECO:0000313" key="1">
    <source>
        <dbReference type="EMBL" id="MBV7391689.1"/>
    </source>
</evidence>
<organism evidence="1 2">
    <name type="scientific">Enterococcus alishanensis</name>
    <dbReference type="NCBI Taxonomy" id="1303817"/>
    <lineage>
        <taxon>Bacteria</taxon>
        <taxon>Bacillati</taxon>
        <taxon>Bacillota</taxon>
        <taxon>Bacilli</taxon>
        <taxon>Lactobacillales</taxon>
        <taxon>Enterococcaceae</taxon>
        <taxon>Enterococcus</taxon>
    </lineage>
</organism>
<accession>A0ABS6TFT9</accession>
<evidence type="ECO:0000313" key="2">
    <source>
        <dbReference type="Proteomes" id="UP000774130"/>
    </source>
</evidence>
<dbReference type="RefSeq" id="WP_218326896.1">
    <property type="nucleotide sequence ID" value="NZ_JAHUZB010000005.1"/>
</dbReference>
<gene>
    <name evidence="1" type="ORF">KUA55_13455</name>
</gene>
<name>A0ABS6TFT9_9ENTE</name>
<dbReference type="EMBL" id="JAHUZB010000005">
    <property type="protein sequence ID" value="MBV7391689.1"/>
    <property type="molecule type" value="Genomic_DNA"/>
</dbReference>
<keyword evidence="2" id="KW-1185">Reference proteome</keyword>
<sequence length="107" mass="12551">MSETIEFQELTLTPVKLKFTEEELKKKITFKGAISSEHLKGQDFHYYLMPKRDLEELLKKTGRTTSMDDQKLYHITGFLVTSTLKHESVNGYYIPTQWGFVQVQVFD</sequence>